<evidence type="ECO:0000256" key="3">
    <source>
        <dbReference type="SAM" id="MobiDB-lite"/>
    </source>
</evidence>
<organism evidence="5 6">
    <name type="scientific">Bicyclus anynana</name>
    <name type="common">Squinting bush brown butterfly</name>
    <dbReference type="NCBI Taxonomy" id="110368"/>
    <lineage>
        <taxon>Eukaryota</taxon>
        <taxon>Metazoa</taxon>
        <taxon>Ecdysozoa</taxon>
        <taxon>Arthropoda</taxon>
        <taxon>Hexapoda</taxon>
        <taxon>Insecta</taxon>
        <taxon>Pterygota</taxon>
        <taxon>Neoptera</taxon>
        <taxon>Endopterygota</taxon>
        <taxon>Lepidoptera</taxon>
        <taxon>Glossata</taxon>
        <taxon>Ditrysia</taxon>
        <taxon>Papilionoidea</taxon>
        <taxon>Nymphalidae</taxon>
        <taxon>Satyrinae</taxon>
        <taxon>Satyrini</taxon>
        <taxon>Mycalesina</taxon>
        <taxon>Bicyclus</taxon>
    </lineage>
</organism>
<feature type="signal peptide" evidence="4">
    <location>
        <begin position="1"/>
        <end position="22"/>
    </location>
</feature>
<reference evidence="6" key="1">
    <citation type="submission" date="2025-08" db="UniProtKB">
        <authorList>
            <consortium name="RefSeq"/>
        </authorList>
    </citation>
    <scope>IDENTIFICATION</scope>
</reference>
<dbReference type="SMART" id="SM00028">
    <property type="entry name" value="TPR"/>
    <property type="match status" value="4"/>
</dbReference>
<evidence type="ECO:0000313" key="5">
    <source>
        <dbReference type="Proteomes" id="UP001652582"/>
    </source>
</evidence>
<feature type="repeat" description="TPR" evidence="1">
    <location>
        <begin position="275"/>
        <end position="308"/>
    </location>
</feature>
<dbReference type="PROSITE" id="PS50005">
    <property type="entry name" value="TPR"/>
    <property type="match status" value="1"/>
</dbReference>
<sequence>MWFSKFFILLSVWVMLSIEVESSTHWIVTESGLIQPRLNSPFDMERPYDLLAFLNQEKRWDAIFENYNDLMKHQKVIDALWFDVGEHTNSGTQILQDKDCEKAGNINAIDWHASILDDGSEKVPQEKYLFPSAYHGPSTDVPDCKRISSLTFSMFAFEHLESMMQRDNLSANPEYVLPELLTPIMTLDQFGHWVTGVLRENSSSWLHYHMASMFWRIRGNAPKALECSRRAVHYAPRAYKDIALGSLGVVLHRAGKSNDAIIVLSAAIDHDPTSFVNYFAIANAYSVIGEYNTSLKYYDDSLKLNPGMELLMRHKYGVMCQAKLSLRIKAIRETLNKLRDELNVYTQKQEAWTKLQTEFLKTIKNGEENNREKSFERMSEITGLNMKEFKDQIDKNSLIKYFLDGPLYSDERLGKQGISAIDTVSSLERLIRHVNKNLHIADNNLHILDQLIDGEIKESRTKSTDTNKDKSARKDKTESRPSNEKKSASDKTKLTDEELISQYETGIFMYPPTMQINRNTEDFDKESDWPSNRFCKEAGPAFPPRVEAVFPVFLPFENKGVRMKYLLTDKIGVPLAEEYELPWHPPTCPIDKEATAFMQKKSSKPQVVVNDVVQIGYLRQKLLEYVSDGNIGAAVHKQDAEIGQRIHVAMKKRLAPKWMIYTLASLYWRVRGNNVNAMHCLLSAGRRVQPAYGDIVLVSLASVYLETGQFDEALIAAEEAFKMSLYEPATNFILAELNMIKKHRNTHMFHLKQVVRVEPDFMNGLARNLLNAWSCILKQVSSLRHMDSEAGDLCTRVKQSGNMYCEKGGDNCHQSNIQCFSNVQRIAISRTLASLMEENDELTNKAVKTEIDEPDSPKKQAHNAINKAVAGFKYFADTSKEQINKLLAHQVNFDNTHLLKTVDVVLKGCAPKGCDSEDLTPVDLFLKVEDCEYHHVQIRYWMHIVGVQQLLDESKLELPSKIKTMSPSSKNVPECRPVADPVDDFYLERLGSLETDGWEPDVGLMQKFSEMFDKHDFIDLGGKIAKYVETWPQSWLGALAAGWWCGAGGSGACTKQCLSAAHEMAPAQYKHLPLRLLAALLYMHSNKEEAKDVAYLALYLEPKNKIESFLAAVTHTYLAEYDQAIWMFRFSLTYDKDFFPAKACLYATMCDMFFGEGKIKGR</sequence>
<proteinExistence type="predicted"/>
<dbReference type="InterPro" id="IPR019734">
    <property type="entry name" value="TPR_rpt"/>
</dbReference>
<gene>
    <name evidence="6" type="primary">LOC112053846</name>
</gene>
<keyword evidence="1" id="KW-0802">TPR repeat</keyword>
<evidence type="ECO:0000256" key="2">
    <source>
        <dbReference type="SAM" id="Coils"/>
    </source>
</evidence>
<feature type="chain" id="PRO_5047276869" evidence="4">
    <location>
        <begin position="23"/>
        <end position="1162"/>
    </location>
</feature>
<keyword evidence="4" id="KW-0732">Signal</keyword>
<protein>
    <submittedName>
        <fullName evidence="6">Uncharacterized protein LOC112053846 isoform X1</fullName>
    </submittedName>
</protein>
<dbReference type="Proteomes" id="UP001652582">
    <property type="component" value="Chromosome 6"/>
</dbReference>
<dbReference type="RefSeq" id="XP_052738198.1">
    <property type="nucleotide sequence ID" value="XM_052882238.1"/>
</dbReference>
<feature type="coiled-coil region" evidence="2">
    <location>
        <begin position="825"/>
        <end position="852"/>
    </location>
</feature>
<keyword evidence="2" id="KW-0175">Coiled coil</keyword>
<dbReference type="GeneID" id="112053846"/>
<dbReference type="PANTHER" id="PTHR16091:SF1">
    <property type="entry name" value="TETRATRICOPEPTIDE REPEAT PROTEIN 17"/>
    <property type="match status" value="1"/>
</dbReference>
<evidence type="ECO:0000256" key="1">
    <source>
        <dbReference type="PROSITE-ProRule" id="PRU00339"/>
    </source>
</evidence>
<dbReference type="SUPFAM" id="SSF48452">
    <property type="entry name" value="TPR-like"/>
    <property type="match status" value="2"/>
</dbReference>
<dbReference type="InterPro" id="IPR052630">
    <property type="entry name" value="TTC17"/>
</dbReference>
<dbReference type="InterPro" id="IPR011990">
    <property type="entry name" value="TPR-like_helical_dom_sf"/>
</dbReference>
<feature type="region of interest" description="Disordered" evidence="3">
    <location>
        <begin position="459"/>
        <end position="495"/>
    </location>
</feature>
<feature type="coiled-coil region" evidence="2">
    <location>
        <begin position="321"/>
        <end position="348"/>
    </location>
</feature>
<accession>A0ABM3LGK5</accession>
<dbReference type="PANTHER" id="PTHR16091">
    <property type="entry name" value="TTC17 PROTEIN"/>
    <property type="match status" value="1"/>
</dbReference>
<evidence type="ECO:0000313" key="6">
    <source>
        <dbReference type="RefSeq" id="XP_052738198.1"/>
    </source>
</evidence>
<evidence type="ECO:0000256" key="4">
    <source>
        <dbReference type="SAM" id="SignalP"/>
    </source>
</evidence>
<dbReference type="Gene3D" id="1.25.40.10">
    <property type="entry name" value="Tetratricopeptide repeat domain"/>
    <property type="match status" value="1"/>
</dbReference>
<name>A0ABM3LGK5_BICAN</name>
<keyword evidence="5" id="KW-1185">Reference proteome</keyword>